<evidence type="ECO:0000313" key="7">
    <source>
        <dbReference type="EMBL" id="TDE10898.1"/>
    </source>
</evidence>
<evidence type="ECO:0000256" key="5">
    <source>
        <dbReference type="PROSITE-ProRule" id="PRU01240"/>
    </source>
</evidence>
<dbReference type="PROSITE" id="PS00138">
    <property type="entry name" value="SUBTILASE_SER"/>
    <property type="match status" value="1"/>
</dbReference>
<proteinExistence type="inferred from homology"/>
<feature type="domain" description="Peptidase S8/S53" evidence="6">
    <location>
        <begin position="153"/>
        <end position="378"/>
    </location>
</feature>
<feature type="active site" description="Charge relay system" evidence="5">
    <location>
        <position position="366"/>
    </location>
</feature>
<dbReference type="InterPro" id="IPR023828">
    <property type="entry name" value="Peptidase_S8_Ser-AS"/>
</dbReference>
<evidence type="ECO:0000313" key="8">
    <source>
        <dbReference type="Proteomes" id="UP000294739"/>
    </source>
</evidence>
<comment type="similarity">
    <text evidence="1 5">Belongs to the peptidase S8 family.</text>
</comment>
<evidence type="ECO:0000256" key="1">
    <source>
        <dbReference type="ARBA" id="ARBA00011073"/>
    </source>
</evidence>
<dbReference type="Gene3D" id="3.40.50.200">
    <property type="entry name" value="Peptidase S8/S53 domain"/>
    <property type="match status" value="1"/>
</dbReference>
<dbReference type="PANTHER" id="PTHR43806:SF11">
    <property type="entry name" value="CEREVISIN-RELATED"/>
    <property type="match status" value="1"/>
</dbReference>
<evidence type="ECO:0000256" key="2">
    <source>
        <dbReference type="ARBA" id="ARBA00022670"/>
    </source>
</evidence>
<keyword evidence="8" id="KW-1185">Reference proteome</keyword>
<dbReference type="InterPro" id="IPR050131">
    <property type="entry name" value="Peptidase_S8_subtilisin-like"/>
</dbReference>
<dbReference type="InterPro" id="IPR000209">
    <property type="entry name" value="Peptidase_S8/S53_dom"/>
</dbReference>
<dbReference type="FunCoup" id="A0A4V2Z321">
    <property type="interactions" value="29"/>
</dbReference>
<dbReference type="Proteomes" id="UP000294739">
    <property type="component" value="Unassembled WGS sequence"/>
</dbReference>
<keyword evidence="4 5" id="KW-0720">Serine protease</keyword>
<feature type="active site" description="Charge relay system" evidence="5">
    <location>
        <position position="158"/>
    </location>
</feature>
<dbReference type="CDD" id="cd00306">
    <property type="entry name" value="Peptidases_S8_S53"/>
    <property type="match status" value="1"/>
</dbReference>
<dbReference type="InterPro" id="IPR036852">
    <property type="entry name" value="Peptidase_S8/S53_dom_sf"/>
</dbReference>
<name>A0A4V2Z321_9ACTN</name>
<evidence type="ECO:0000259" key="6">
    <source>
        <dbReference type="Pfam" id="PF00082"/>
    </source>
</evidence>
<feature type="active site" description="Charge relay system" evidence="5">
    <location>
        <position position="200"/>
    </location>
</feature>
<dbReference type="OrthoDB" id="5177045at2"/>
<reference evidence="7 8" key="1">
    <citation type="submission" date="2019-03" db="EMBL/GenBank/DDBJ databases">
        <title>Draft genome sequences of novel Actinobacteria.</title>
        <authorList>
            <person name="Sahin N."/>
            <person name="Ay H."/>
            <person name="Saygin H."/>
        </authorList>
    </citation>
    <scope>NUCLEOTIDE SEQUENCE [LARGE SCALE GENOMIC DNA]</scope>
    <source>
        <strain evidence="7 8">5K138</strain>
    </source>
</reference>
<dbReference type="PROSITE" id="PS51892">
    <property type="entry name" value="SUBTILASE"/>
    <property type="match status" value="1"/>
</dbReference>
<gene>
    <name evidence="7" type="ORF">E1269_10450</name>
</gene>
<organism evidence="7 8">
    <name type="scientific">Jiangella asiatica</name>
    <dbReference type="NCBI Taxonomy" id="2530372"/>
    <lineage>
        <taxon>Bacteria</taxon>
        <taxon>Bacillati</taxon>
        <taxon>Actinomycetota</taxon>
        <taxon>Actinomycetes</taxon>
        <taxon>Jiangellales</taxon>
        <taxon>Jiangellaceae</taxon>
        <taxon>Jiangella</taxon>
    </lineage>
</organism>
<dbReference type="InParanoid" id="A0A4V2Z321"/>
<comment type="caution">
    <text evidence="7">The sequence shown here is derived from an EMBL/GenBank/DDBJ whole genome shotgun (WGS) entry which is preliminary data.</text>
</comment>
<dbReference type="AlphaFoldDB" id="A0A4V2Z321"/>
<sequence length="412" mass="44844">MTGGIMERDRDRLHEEFDRLRDNSARRTKNRGFELAARWNRDETEIEFLYRQGQLICDERDLDDVLAAFDKLRLDRPEVSEGPVGLVVIHLPGTDAYEVAAKLAGELGDERIVAPNHVLDAQGHMAMCPATEPIPLYGPIPELGEPVGQGEARVAVVDTGFLPEVAKDSGFERFAAVKKYEVDDDVFVPGTDQIRPYGGHGTAATARLLAVSGAQSVSVEVRDCLIGGAVDELAIVEDLEKVVHAGVEVISVQAGLYARPGNTPKAFDMFYRRVLSRHPKTVIVAAAGNHGTDVPFWPAAYSWTTAVGSLTRNGDSRTSWSNFGYWVDTYTSGESTVVPFPNGSYTYVDKTSTRFTNGHAIWSGTSFATPVVAGLIARRMVERGVDAPVARHIVLQEAAIGALPQTGPRLII</sequence>
<dbReference type="GO" id="GO:0004252">
    <property type="term" value="F:serine-type endopeptidase activity"/>
    <property type="evidence" value="ECO:0007669"/>
    <property type="project" value="UniProtKB-UniRule"/>
</dbReference>
<dbReference type="SUPFAM" id="SSF52743">
    <property type="entry name" value="Subtilisin-like"/>
    <property type="match status" value="1"/>
</dbReference>
<keyword evidence="2 5" id="KW-0645">Protease</keyword>
<dbReference type="EMBL" id="SMKZ01000012">
    <property type="protein sequence ID" value="TDE10898.1"/>
    <property type="molecule type" value="Genomic_DNA"/>
</dbReference>
<evidence type="ECO:0000256" key="3">
    <source>
        <dbReference type="ARBA" id="ARBA00022801"/>
    </source>
</evidence>
<evidence type="ECO:0000256" key="4">
    <source>
        <dbReference type="ARBA" id="ARBA00022825"/>
    </source>
</evidence>
<protein>
    <recommendedName>
        <fullName evidence="6">Peptidase S8/S53 domain-containing protein</fullName>
    </recommendedName>
</protein>
<dbReference type="GO" id="GO:0006508">
    <property type="term" value="P:proteolysis"/>
    <property type="evidence" value="ECO:0007669"/>
    <property type="project" value="UniProtKB-KW"/>
</dbReference>
<accession>A0A4V2Z321</accession>
<keyword evidence="3 5" id="KW-0378">Hydrolase</keyword>
<dbReference type="PANTHER" id="PTHR43806">
    <property type="entry name" value="PEPTIDASE S8"/>
    <property type="match status" value="1"/>
</dbReference>
<dbReference type="Pfam" id="PF00082">
    <property type="entry name" value="Peptidase_S8"/>
    <property type="match status" value="1"/>
</dbReference>